<dbReference type="InterPro" id="IPR039519">
    <property type="entry name" value="YokE-like_PH"/>
</dbReference>
<dbReference type="Proteomes" id="UP001501153">
    <property type="component" value="Unassembled WGS sequence"/>
</dbReference>
<accession>A0ABP8IFF6</accession>
<dbReference type="EMBL" id="BAABGZ010000023">
    <property type="protein sequence ID" value="GAA4357564.1"/>
    <property type="molecule type" value="Genomic_DNA"/>
</dbReference>
<evidence type="ECO:0000259" key="1">
    <source>
        <dbReference type="Pfam" id="PF14470"/>
    </source>
</evidence>
<reference evidence="3" key="1">
    <citation type="journal article" date="2019" name="Int. J. Syst. Evol. Microbiol.">
        <title>The Global Catalogue of Microorganisms (GCM) 10K type strain sequencing project: providing services to taxonomists for standard genome sequencing and annotation.</title>
        <authorList>
            <consortium name="The Broad Institute Genomics Platform"/>
            <consortium name="The Broad Institute Genome Sequencing Center for Infectious Disease"/>
            <person name="Wu L."/>
            <person name="Ma J."/>
        </authorList>
    </citation>
    <scope>NUCLEOTIDE SEQUENCE [LARGE SCALE GENOMIC DNA]</scope>
    <source>
        <strain evidence="3">JCM 17923</strain>
    </source>
</reference>
<feature type="domain" description="YokE-like PH" evidence="1">
    <location>
        <begin position="28"/>
        <end position="120"/>
    </location>
</feature>
<evidence type="ECO:0000313" key="2">
    <source>
        <dbReference type="EMBL" id="GAA4357564.1"/>
    </source>
</evidence>
<dbReference type="Pfam" id="PF14470">
    <property type="entry name" value="bPH_3"/>
    <property type="match status" value="1"/>
</dbReference>
<proteinExistence type="predicted"/>
<organism evidence="2 3">
    <name type="scientific">Hymenobacter saemangeumensis</name>
    <dbReference type="NCBI Taxonomy" id="1084522"/>
    <lineage>
        <taxon>Bacteria</taxon>
        <taxon>Pseudomonadati</taxon>
        <taxon>Bacteroidota</taxon>
        <taxon>Cytophagia</taxon>
        <taxon>Cytophagales</taxon>
        <taxon>Hymenobacteraceae</taxon>
        <taxon>Hymenobacter</taxon>
    </lineage>
</organism>
<gene>
    <name evidence="2" type="ORF">GCM10023185_22390</name>
</gene>
<sequence>MSSFARFLNENQDPKAIEKLMGKVSGLLTADEEVQYIAVQKKPVLNTSPDCVALTNKRVIFCRPKNFGLSMEFKDHQWKDVIDIHIKENMLGADFSIKTARGYDLMDYLPKDQARKLYQFGQAKEEEARDYRRQRELEDKRAAAGGGIVVNAGPVAAPAAPVSTADDPMEKLKKLKLMLENELLTQAEYDERRSAILANLSCGV</sequence>
<evidence type="ECO:0000313" key="3">
    <source>
        <dbReference type="Proteomes" id="UP001501153"/>
    </source>
</evidence>
<name>A0ABP8IFF6_9BACT</name>
<dbReference type="RefSeq" id="WP_345236131.1">
    <property type="nucleotide sequence ID" value="NZ_BAABGZ010000023.1"/>
</dbReference>
<keyword evidence="3" id="KW-1185">Reference proteome</keyword>
<comment type="caution">
    <text evidence="2">The sequence shown here is derived from an EMBL/GenBank/DDBJ whole genome shotgun (WGS) entry which is preliminary data.</text>
</comment>
<protein>
    <submittedName>
        <fullName evidence="2">PH domain-containing protein</fullName>
    </submittedName>
</protein>